<feature type="domain" description="RsbT co-antagonist protein RsbRD N-terminal" evidence="3">
    <location>
        <begin position="26"/>
        <end position="165"/>
    </location>
</feature>
<comment type="similarity">
    <text evidence="1">Belongs to the CdaR family.</text>
</comment>
<dbReference type="Pfam" id="PF14361">
    <property type="entry name" value="RsbRD_N"/>
    <property type="match status" value="1"/>
</dbReference>
<keyword evidence="7" id="KW-1185">Reference proteome</keyword>
<evidence type="ECO:0000313" key="8">
    <source>
        <dbReference type="Proteomes" id="UP001241092"/>
    </source>
</evidence>
<reference evidence="6" key="3">
    <citation type="submission" date="2023-03" db="EMBL/GenBank/DDBJ databases">
        <title>Draft genome sequence of a Mycolicibacterium mageritense strain H4_3_1 isolated from a hybrid biological-inorganic system reactor.</title>
        <authorList>
            <person name="Feng X."/>
            <person name="Kazama D."/>
            <person name="Sato K."/>
            <person name="Kobayashi H."/>
        </authorList>
    </citation>
    <scope>NUCLEOTIDE SEQUENCE</scope>
    <source>
        <strain evidence="6">H4_3_1</strain>
    </source>
</reference>
<evidence type="ECO:0000259" key="2">
    <source>
        <dbReference type="Pfam" id="PF13556"/>
    </source>
</evidence>
<reference evidence="5 7" key="1">
    <citation type="journal article" date="2019" name="Emerg. Microbes Infect.">
        <title>Comprehensive subspecies identification of 175 nontuberculous mycobacteria species based on 7547 genomic profiles.</title>
        <authorList>
            <person name="Matsumoto Y."/>
            <person name="Kinjo T."/>
            <person name="Motooka D."/>
            <person name="Nabeya D."/>
            <person name="Jung N."/>
            <person name="Uechi K."/>
            <person name="Horii T."/>
            <person name="Iida T."/>
            <person name="Fujita J."/>
            <person name="Nakamura S."/>
        </authorList>
    </citation>
    <scope>NUCLEOTIDE SEQUENCE [LARGE SCALE GENOMIC DNA]</scope>
    <source>
        <strain evidence="5 7">JCM 12375</strain>
    </source>
</reference>
<dbReference type="RefSeq" id="WP_036433770.1">
    <property type="nucleotide sequence ID" value="NZ_AP022567.1"/>
</dbReference>
<dbReference type="Proteomes" id="UP000465622">
    <property type="component" value="Chromosome"/>
</dbReference>
<organism evidence="6 8">
    <name type="scientific">Mycolicibacterium mageritense</name>
    <name type="common">Mycobacterium mageritense</name>
    <dbReference type="NCBI Taxonomy" id="53462"/>
    <lineage>
        <taxon>Bacteria</taxon>
        <taxon>Bacillati</taxon>
        <taxon>Actinomycetota</taxon>
        <taxon>Actinomycetes</taxon>
        <taxon>Mycobacteriales</taxon>
        <taxon>Mycobacteriaceae</taxon>
        <taxon>Mycolicibacterium</taxon>
    </lineage>
</organism>
<dbReference type="InterPro" id="IPR025736">
    <property type="entry name" value="PucR_C-HTH_dom"/>
</dbReference>
<dbReference type="Pfam" id="PF17853">
    <property type="entry name" value="GGDEF_2"/>
    <property type="match status" value="1"/>
</dbReference>
<feature type="domain" description="CdaR GGDEF-like" evidence="4">
    <location>
        <begin position="179"/>
        <end position="287"/>
    </location>
</feature>
<evidence type="ECO:0000313" key="7">
    <source>
        <dbReference type="Proteomes" id="UP000465622"/>
    </source>
</evidence>
<reference evidence="5" key="2">
    <citation type="submission" date="2020-02" db="EMBL/GenBank/DDBJ databases">
        <authorList>
            <person name="Matsumoto Y."/>
            <person name="Motooka D."/>
            <person name="Nakamura S."/>
        </authorList>
    </citation>
    <scope>NUCLEOTIDE SEQUENCE</scope>
    <source>
        <strain evidence="5">JCM 12375</strain>
    </source>
</reference>
<dbReference type="InterPro" id="IPR042070">
    <property type="entry name" value="PucR_C-HTH_sf"/>
</dbReference>
<dbReference type="InterPro" id="IPR041522">
    <property type="entry name" value="CdaR_GGDEF"/>
</dbReference>
<feature type="domain" description="PucR C-terminal helix-turn-helix" evidence="2">
    <location>
        <begin position="336"/>
        <end position="393"/>
    </location>
</feature>
<dbReference type="InterPro" id="IPR025751">
    <property type="entry name" value="RsbRD_N_dom"/>
</dbReference>
<dbReference type="PANTHER" id="PTHR33744:SF1">
    <property type="entry name" value="DNA-BINDING TRANSCRIPTIONAL ACTIVATOR ADER"/>
    <property type="match status" value="1"/>
</dbReference>
<evidence type="ECO:0000313" key="5">
    <source>
        <dbReference type="EMBL" id="BBX31742.1"/>
    </source>
</evidence>
<dbReference type="PANTHER" id="PTHR33744">
    <property type="entry name" value="CARBOHYDRATE DIACID REGULATOR"/>
    <property type="match status" value="1"/>
</dbReference>
<dbReference type="AlphaFoldDB" id="A0AAI8XLP8"/>
<evidence type="ECO:0000256" key="1">
    <source>
        <dbReference type="ARBA" id="ARBA00006754"/>
    </source>
</evidence>
<evidence type="ECO:0000259" key="4">
    <source>
        <dbReference type="Pfam" id="PF17853"/>
    </source>
</evidence>
<evidence type="ECO:0000313" key="6">
    <source>
        <dbReference type="EMBL" id="BDY26908.1"/>
    </source>
</evidence>
<evidence type="ECO:0000259" key="3">
    <source>
        <dbReference type="Pfam" id="PF14361"/>
    </source>
</evidence>
<name>A0AAI8XLP8_MYCME</name>
<sequence>MQKRHPGFATKVTRALAEATLPDVETLIDRLLSAIFTDNPEWTDYASVPRDDLRDGCRDYLTRVLELLSGRVGAPDPADEVVGAIARHRADQGVPLEVMLRTFRLGGRIVWQALLERAEDTGVAPDDVLDAGTATWTVIDELSSALSTSYRDSEQERVRHDEQRRNALIEDLLGGRAGDAAFAARVARELELPANGGYLVIVADVRPDGSPALASPRTALDALGFRSVWQTKVDTRIGVVALEQRDAADVITRLRPLARGRAAASPAVSGLAEAGSAYTLALIALSMVPPNVTQLVSLGDHYPEALLVRSPDLAQRLVARNLGGILARPAREREVLLETLVVWLEEDRSTANAAVRLHCHRNTVLNRLHRITELVGRPLHGRAAYVELSLALSALDLPQIGHSAQSG</sequence>
<dbReference type="Gene3D" id="1.10.10.2840">
    <property type="entry name" value="PucR C-terminal helix-turn-helix domain"/>
    <property type="match status" value="1"/>
</dbReference>
<dbReference type="Proteomes" id="UP001241092">
    <property type="component" value="Chromosome"/>
</dbReference>
<dbReference type="EMBL" id="AP027452">
    <property type="protein sequence ID" value="BDY26908.1"/>
    <property type="molecule type" value="Genomic_DNA"/>
</dbReference>
<dbReference type="InterPro" id="IPR051448">
    <property type="entry name" value="CdaR-like_regulators"/>
</dbReference>
<dbReference type="Pfam" id="PF13556">
    <property type="entry name" value="HTH_30"/>
    <property type="match status" value="1"/>
</dbReference>
<protein>
    <submittedName>
        <fullName evidence="5">PucR family transcriptional regulator</fullName>
    </submittedName>
</protein>
<gene>
    <name evidence="6" type="ORF">hbim_00825</name>
    <name evidence="5" type="ORF">MMAGJ_10240</name>
</gene>
<accession>A0AAI8XLP8</accession>
<proteinExistence type="inferred from homology"/>
<dbReference type="EMBL" id="AP022567">
    <property type="protein sequence ID" value="BBX31742.1"/>
    <property type="molecule type" value="Genomic_DNA"/>
</dbReference>